<sequence length="69" mass="8266">MKMWQGRRKPSSPRNDDVFAMKNVTDFICLRWKKLKRKRKRVWIRVLIDGRIAFSPDAKSEQGLLIYDA</sequence>
<organism evidence="1 3">
    <name type="scientific">Sphenostylis stenocarpa</name>
    <dbReference type="NCBI Taxonomy" id="92480"/>
    <lineage>
        <taxon>Eukaryota</taxon>
        <taxon>Viridiplantae</taxon>
        <taxon>Streptophyta</taxon>
        <taxon>Embryophyta</taxon>
        <taxon>Tracheophyta</taxon>
        <taxon>Spermatophyta</taxon>
        <taxon>Magnoliopsida</taxon>
        <taxon>eudicotyledons</taxon>
        <taxon>Gunneridae</taxon>
        <taxon>Pentapetalae</taxon>
        <taxon>rosids</taxon>
        <taxon>fabids</taxon>
        <taxon>Fabales</taxon>
        <taxon>Fabaceae</taxon>
        <taxon>Papilionoideae</taxon>
        <taxon>50 kb inversion clade</taxon>
        <taxon>NPAAA clade</taxon>
        <taxon>indigoferoid/millettioid clade</taxon>
        <taxon>Phaseoleae</taxon>
        <taxon>Sphenostylis</taxon>
    </lineage>
</organism>
<name>A0AA86RNZ9_9FABA</name>
<dbReference type="Proteomes" id="UP001189624">
    <property type="component" value="Chromosome 1"/>
</dbReference>
<dbReference type="EMBL" id="OY731398">
    <property type="protein sequence ID" value="CAJ1790666.1"/>
    <property type="molecule type" value="Genomic_DNA"/>
</dbReference>
<keyword evidence="3" id="KW-1185">Reference proteome</keyword>
<gene>
    <name evidence="1" type="ORF">AYBTSS11_LOCUS361</name>
    <name evidence="2" type="ORF">AYBTSS11_LOCUS362</name>
</gene>
<accession>A0AA86RNZ9</accession>
<evidence type="ECO:0000313" key="2">
    <source>
        <dbReference type="EMBL" id="CAJ1790703.1"/>
    </source>
</evidence>
<dbReference type="AlphaFoldDB" id="A0AA86RNZ9"/>
<proteinExistence type="predicted"/>
<dbReference type="Gramene" id="rna-AYBTSS11_LOCUS362">
    <property type="protein sequence ID" value="CAJ1790703.1"/>
    <property type="gene ID" value="gene-AYBTSS11_LOCUS362"/>
</dbReference>
<reference evidence="1" key="1">
    <citation type="submission" date="2023-10" db="EMBL/GenBank/DDBJ databases">
        <authorList>
            <person name="Domelevo Entfellner J.-B."/>
        </authorList>
    </citation>
    <scope>NUCLEOTIDE SEQUENCE</scope>
</reference>
<dbReference type="EMBL" id="OY731398">
    <property type="protein sequence ID" value="CAJ1790703.1"/>
    <property type="molecule type" value="Genomic_DNA"/>
</dbReference>
<protein>
    <submittedName>
        <fullName evidence="1">Uncharacterized protein</fullName>
    </submittedName>
</protein>
<evidence type="ECO:0000313" key="3">
    <source>
        <dbReference type="Proteomes" id="UP001189624"/>
    </source>
</evidence>
<evidence type="ECO:0000313" key="1">
    <source>
        <dbReference type="EMBL" id="CAJ1790666.1"/>
    </source>
</evidence>
<dbReference type="Gramene" id="rna-AYBTSS11_LOCUS361">
    <property type="protein sequence ID" value="CAJ1790666.1"/>
    <property type="gene ID" value="gene-AYBTSS11_LOCUS361"/>
</dbReference>